<dbReference type="InterPro" id="IPR003582">
    <property type="entry name" value="ShKT_dom"/>
</dbReference>
<protein>
    <recommendedName>
        <fullName evidence="2">ShKT domain-containing protein</fullName>
    </recommendedName>
</protein>
<feature type="domain" description="ShKT" evidence="2">
    <location>
        <begin position="26"/>
        <end position="62"/>
    </location>
</feature>
<reference evidence="3" key="2">
    <citation type="submission" date="2024-10" db="UniProtKB">
        <authorList>
            <consortium name="EnsemblProtists"/>
        </authorList>
    </citation>
    <scope>IDENTIFICATION</scope>
</reference>
<feature type="compositionally biased region" description="Low complexity" evidence="1">
    <location>
        <begin position="98"/>
        <end position="107"/>
    </location>
</feature>
<dbReference type="PaxDb" id="2903-EOD38202"/>
<dbReference type="PROSITE" id="PS51670">
    <property type="entry name" value="SHKT"/>
    <property type="match status" value="2"/>
</dbReference>
<dbReference type="KEGG" id="ehx:EMIHUDRAFT_200728"/>
<dbReference type="AlphaFoldDB" id="A0A0D3KR17"/>
<dbReference type="Gene3D" id="1.10.10.1870">
    <property type="entry name" value="ShTK domain-like"/>
    <property type="match status" value="1"/>
</dbReference>
<organism evidence="3 4">
    <name type="scientific">Emiliania huxleyi (strain CCMP1516)</name>
    <dbReference type="NCBI Taxonomy" id="280463"/>
    <lineage>
        <taxon>Eukaryota</taxon>
        <taxon>Haptista</taxon>
        <taxon>Haptophyta</taxon>
        <taxon>Prymnesiophyceae</taxon>
        <taxon>Isochrysidales</taxon>
        <taxon>Noelaerhabdaceae</taxon>
        <taxon>Emiliania</taxon>
    </lineage>
</organism>
<accession>A0A0D3KR17</accession>
<evidence type="ECO:0000259" key="2">
    <source>
        <dbReference type="PROSITE" id="PS51670"/>
    </source>
</evidence>
<dbReference type="PANTHER" id="PTHR21724:SF109">
    <property type="entry name" value="SHKT DOMAIN-CONTAINING PROTEIN"/>
    <property type="match status" value="1"/>
</dbReference>
<dbReference type="GeneID" id="17283472"/>
<evidence type="ECO:0000256" key="1">
    <source>
        <dbReference type="SAM" id="MobiDB-lite"/>
    </source>
</evidence>
<dbReference type="PANTHER" id="PTHR21724">
    <property type="entry name" value="SHKT DOMAIN-CONTAINING PROTEIN"/>
    <property type="match status" value="1"/>
</dbReference>
<dbReference type="Proteomes" id="UP000013827">
    <property type="component" value="Unassembled WGS sequence"/>
</dbReference>
<dbReference type="RefSeq" id="XP_005790631.1">
    <property type="nucleotide sequence ID" value="XM_005790574.1"/>
</dbReference>
<evidence type="ECO:0000313" key="3">
    <source>
        <dbReference type="EnsemblProtists" id="EOD38202"/>
    </source>
</evidence>
<keyword evidence="4" id="KW-1185">Reference proteome</keyword>
<reference evidence="4" key="1">
    <citation type="journal article" date="2013" name="Nature">
        <title>Pan genome of the phytoplankton Emiliania underpins its global distribution.</title>
        <authorList>
            <person name="Read B.A."/>
            <person name="Kegel J."/>
            <person name="Klute M.J."/>
            <person name="Kuo A."/>
            <person name="Lefebvre S.C."/>
            <person name="Maumus F."/>
            <person name="Mayer C."/>
            <person name="Miller J."/>
            <person name="Monier A."/>
            <person name="Salamov A."/>
            <person name="Young J."/>
            <person name="Aguilar M."/>
            <person name="Claverie J.M."/>
            <person name="Frickenhaus S."/>
            <person name="Gonzalez K."/>
            <person name="Herman E.K."/>
            <person name="Lin Y.C."/>
            <person name="Napier J."/>
            <person name="Ogata H."/>
            <person name="Sarno A.F."/>
            <person name="Shmutz J."/>
            <person name="Schroeder D."/>
            <person name="de Vargas C."/>
            <person name="Verret F."/>
            <person name="von Dassow P."/>
            <person name="Valentin K."/>
            <person name="Van de Peer Y."/>
            <person name="Wheeler G."/>
            <person name="Dacks J.B."/>
            <person name="Delwiche C.F."/>
            <person name="Dyhrman S.T."/>
            <person name="Glockner G."/>
            <person name="John U."/>
            <person name="Richards T."/>
            <person name="Worden A.Z."/>
            <person name="Zhang X."/>
            <person name="Grigoriev I.V."/>
            <person name="Allen A.E."/>
            <person name="Bidle K."/>
            <person name="Borodovsky M."/>
            <person name="Bowler C."/>
            <person name="Brownlee C."/>
            <person name="Cock J.M."/>
            <person name="Elias M."/>
            <person name="Gladyshev V.N."/>
            <person name="Groth M."/>
            <person name="Guda C."/>
            <person name="Hadaegh A."/>
            <person name="Iglesias-Rodriguez M.D."/>
            <person name="Jenkins J."/>
            <person name="Jones B.M."/>
            <person name="Lawson T."/>
            <person name="Leese F."/>
            <person name="Lindquist E."/>
            <person name="Lobanov A."/>
            <person name="Lomsadze A."/>
            <person name="Malik S.B."/>
            <person name="Marsh M.E."/>
            <person name="Mackinder L."/>
            <person name="Mock T."/>
            <person name="Mueller-Roeber B."/>
            <person name="Pagarete A."/>
            <person name="Parker M."/>
            <person name="Probert I."/>
            <person name="Quesneville H."/>
            <person name="Raines C."/>
            <person name="Rensing S.A."/>
            <person name="Riano-Pachon D.M."/>
            <person name="Richier S."/>
            <person name="Rokitta S."/>
            <person name="Shiraiwa Y."/>
            <person name="Soanes D.M."/>
            <person name="van der Giezen M."/>
            <person name="Wahlund T.M."/>
            <person name="Williams B."/>
            <person name="Wilson W."/>
            <person name="Wolfe G."/>
            <person name="Wurch L.L."/>
        </authorList>
    </citation>
    <scope>NUCLEOTIDE SEQUENCE</scope>
</reference>
<feature type="domain" description="ShKT" evidence="2">
    <location>
        <begin position="108"/>
        <end position="142"/>
    </location>
</feature>
<evidence type="ECO:0000313" key="4">
    <source>
        <dbReference type="Proteomes" id="UP000013827"/>
    </source>
</evidence>
<dbReference type="Pfam" id="PF01549">
    <property type="entry name" value="ShK"/>
    <property type="match status" value="2"/>
</dbReference>
<dbReference type="SMART" id="SM00254">
    <property type="entry name" value="ShKT"/>
    <property type="match status" value="2"/>
</dbReference>
<name>A0A0D3KR17_EMIH1</name>
<dbReference type="EnsemblProtists" id="EOD38202">
    <property type="protein sequence ID" value="EOD38202"/>
    <property type="gene ID" value="EMIHUDRAFT_200728"/>
</dbReference>
<feature type="region of interest" description="Disordered" evidence="1">
    <location>
        <begin position="73"/>
        <end position="109"/>
    </location>
</feature>
<sequence length="156" mass="16765">MCPRWAAAGECDKNVAFMRSNCPGACVDVASADNCAVWEAAGECTRNPFFMHKRCKRTCGVAALPRGKLTSEKGGAAAQAARRRLQAEASGRTGGGTAAAAQSSGLGCDDKDQRCPMWARADECNRNPEFMHKRCARSCNMCRVRLSASRRADSEL</sequence>
<dbReference type="HOGENOM" id="CLU_158367_0_0_1"/>
<proteinExistence type="predicted"/>